<evidence type="ECO:0000313" key="4">
    <source>
        <dbReference type="Proteomes" id="UP000076842"/>
    </source>
</evidence>
<protein>
    <recommendedName>
        <fullName evidence="2">Methyltransferase domain-containing protein</fullName>
    </recommendedName>
</protein>
<dbReference type="EMBL" id="KV424010">
    <property type="protein sequence ID" value="KZT54622.1"/>
    <property type="molecule type" value="Genomic_DNA"/>
</dbReference>
<proteinExistence type="predicted"/>
<keyword evidence="1" id="KW-0732">Signal</keyword>
<dbReference type="Proteomes" id="UP000076842">
    <property type="component" value="Unassembled WGS sequence"/>
</dbReference>
<feature type="domain" description="Methyltransferase" evidence="2">
    <location>
        <begin position="100"/>
        <end position="298"/>
    </location>
</feature>
<dbReference type="InterPro" id="IPR026913">
    <property type="entry name" value="METTL24"/>
</dbReference>
<dbReference type="Pfam" id="PF13383">
    <property type="entry name" value="Methyltransf_22"/>
    <property type="match status" value="1"/>
</dbReference>
<feature type="signal peptide" evidence="1">
    <location>
        <begin position="1"/>
        <end position="28"/>
    </location>
</feature>
<dbReference type="PANTHER" id="PTHR32026:SF10">
    <property type="entry name" value="METHYLTRANSFERASE-LIKE PROTEIN 24-RELATED"/>
    <property type="match status" value="1"/>
</dbReference>
<accession>A0A165EDG2</accession>
<gene>
    <name evidence="3" type="ORF">CALCODRAFT_499558</name>
</gene>
<reference evidence="3 4" key="1">
    <citation type="journal article" date="2016" name="Mol. Biol. Evol.">
        <title>Comparative Genomics of Early-Diverging Mushroom-Forming Fungi Provides Insights into the Origins of Lignocellulose Decay Capabilities.</title>
        <authorList>
            <person name="Nagy L.G."/>
            <person name="Riley R."/>
            <person name="Tritt A."/>
            <person name="Adam C."/>
            <person name="Daum C."/>
            <person name="Floudas D."/>
            <person name="Sun H."/>
            <person name="Yadav J.S."/>
            <person name="Pangilinan J."/>
            <person name="Larsson K.H."/>
            <person name="Matsuura K."/>
            <person name="Barry K."/>
            <person name="Labutti K."/>
            <person name="Kuo R."/>
            <person name="Ohm R.A."/>
            <person name="Bhattacharya S.S."/>
            <person name="Shirouzu T."/>
            <person name="Yoshinaga Y."/>
            <person name="Martin F.M."/>
            <person name="Grigoriev I.V."/>
            <person name="Hibbett D.S."/>
        </authorList>
    </citation>
    <scope>NUCLEOTIDE SEQUENCE [LARGE SCALE GENOMIC DNA]</scope>
    <source>
        <strain evidence="3 4">HHB12733</strain>
    </source>
</reference>
<name>A0A165EDG2_9BASI</name>
<organism evidence="3 4">
    <name type="scientific">Calocera cornea HHB12733</name>
    <dbReference type="NCBI Taxonomy" id="1353952"/>
    <lineage>
        <taxon>Eukaryota</taxon>
        <taxon>Fungi</taxon>
        <taxon>Dikarya</taxon>
        <taxon>Basidiomycota</taxon>
        <taxon>Agaricomycotina</taxon>
        <taxon>Dacrymycetes</taxon>
        <taxon>Dacrymycetales</taxon>
        <taxon>Dacrymycetaceae</taxon>
        <taxon>Calocera</taxon>
    </lineage>
</organism>
<dbReference type="OrthoDB" id="10006218at2759"/>
<evidence type="ECO:0000256" key="1">
    <source>
        <dbReference type="SAM" id="SignalP"/>
    </source>
</evidence>
<dbReference type="SUPFAM" id="SSF53335">
    <property type="entry name" value="S-adenosyl-L-methionine-dependent methyltransferases"/>
    <property type="match status" value="1"/>
</dbReference>
<evidence type="ECO:0000313" key="3">
    <source>
        <dbReference type="EMBL" id="KZT54622.1"/>
    </source>
</evidence>
<dbReference type="PANTHER" id="PTHR32026">
    <property type="entry name" value="METHYLTRANSFERASE-LIKE PROTEIN 24"/>
    <property type="match status" value="1"/>
</dbReference>
<dbReference type="AlphaFoldDB" id="A0A165EDG2"/>
<keyword evidence="4" id="KW-1185">Reference proteome</keyword>
<dbReference type="Gene3D" id="3.40.50.150">
    <property type="entry name" value="Vaccinia Virus protein VP39"/>
    <property type="match status" value="1"/>
</dbReference>
<dbReference type="InterPro" id="IPR029063">
    <property type="entry name" value="SAM-dependent_MTases_sf"/>
</dbReference>
<dbReference type="STRING" id="1353952.A0A165EDG2"/>
<feature type="chain" id="PRO_5007857167" description="Methyltransferase domain-containing protein" evidence="1">
    <location>
        <begin position="29"/>
        <end position="326"/>
    </location>
</feature>
<dbReference type="InterPro" id="IPR025714">
    <property type="entry name" value="Methyltranfer_dom"/>
</dbReference>
<sequence>MQAAQRLMGVTIVSLMLLVAFMGHERYAYSPDEYPLTTVNATYDLHSSTAAAPVGDLANRIALSEARYKSGLKDRAKFITSLGGPSKISSSGGNYWTVWDFFLPSFDCQHYVERIGRMGDGGKWVCGMDIIAKKANPVVYSFGVAEDSSFEAAMLERAPRAQVYGYDYSVNSWGGEIEKNPKLKARAHFHKWAVGDTDAHGPGTDPDFQVYTLDTLMKLNGHEWIDVLKIDVEGAEFKVLRGFCNYYMERGMPLPFGQLQVEIHAYDTNVSFTMLLEWFELLEKAGLRPFHYEPNLVYANRPRSRASLAEYSFINLGGRHELVLDA</sequence>
<evidence type="ECO:0000259" key="2">
    <source>
        <dbReference type="Pfam" id="PF13383"/>
    </source>
</evidence>
<dbReference type="InParanoid" id="A0A165EDG2"/>